<accession>A0ABP9TR24</accession>
<dbReference type="EMBL" id="BAABLK010000089">
    <property type="protein sequence ID" value="GAA5228753.1"/>
    <property type="molecule type" value="Genomic_DNA"/>
</dbReference>
<organism evidence="1 2">
    <name type="scientific">Paeniglutamicibacter antarcticus</name>
    <dbReference type="NCBI Taxonomy" id="494023"/>
    <lineage>
        <taxon>Bacteria</taxon>
        <taxon>Bacillati</taxon>
        <taxon>Actinomycetota</taxon>
        <taxon>Actinomycetes</taxon>
        <taxon>Micrococcales</taxon>
        <taxon>Micrococcaceae</taxon>
        <taxon>Paeniglutamicibacter</taxon>
    </lineage>
</organism>
<reference evidence="2" key="1">
    <citation type="journal article" date="2019" name="Int. J. Syst. Evol. Microbiol.">
        <title>The Global Catalogue of Microorganisms (GCM) 10K type strain sequencing project: providing services to taxonomists for standard genome sequencing and annotation.</title>
        <authorList>
            <consortium name="The Broad Institute Genomics Platform"/>
            <consortium name="The Broad Institute Genome Sequencing Center for Infectious Disease"/>
            <person name="Wu L."/>
            <person name="Ma J."/>
        </authorList>
    </citation>
    <scope>NUCLEOTIDE SEQUENCE [LARGE SCALE GENOMIC DNA]</scope>
    <source>
        <strain evidence="2">JCM 18952</strain>
    </source>
</reference>
<evidence type="ECO:0000313" key="2">
    <source>
        <dbReference type="Proteomes" id="UP001501257"/>
    </source>
</evidence>
<sequence length="122" mass="12254">MAGPCVHPRRLDDFVSLGGYGAGEDGPVGGCAFDHPESGEVRAGATCHPGNGAVDASAAGGEILGIVPFAGRGGDNGVNVVPCVGVDTDDKRMCMGAMVIAVIRTFLFTDVVMAAVGRYQSG</sequence>
<keyword evidence="2" id="KW-1185">Reference proteome</keyword>
<proteinExistence type="predicted"/>
<dbReference type="Proteomes" id="UP001501257">
    <property type="component" value="Unassembled WGS sequence"/>
</dbReference>
<protein>
    <submittedName>
        <fullName evidence="1">Uncharacterized protein</fullName>
    </submittedName>
</protein>
<comment type="caution">
    <text evidence="1">The sequence shown here is derived from an EMBL/GenBank/DDBJ whole genome shotgun (WGS) entry which is preliminary data.</text>
</comment>
<name>A0ABP9TR24_9MICC</name>
<gene>
    <name evidence="1" type="ORF">GCM10025778_32920</name>
</gene>
<evidence type="ECO:0000313" key="1">
    <source>
        <dbReference type="EMBL" id="GAA5228753.1"/>
    </source>
</evidence>